<evidence type="ECO:0000313" key="5">
    <source>
        <dbReference type="Proteomes" id="UP000220158"/>
    </source>
</evidence>
<evidence type="ECO:0000256" key="2">
    <source>
        <dbReference type="SAM" id="MobiDB-lite"/>
    </source>
</evidence>
<reference evidence="4 5" key="1">
    <citation type="submission" date="2015-04" db="EMBL/GenBank/DDBJ databases">
        <authorList>
            <consortium name="Pathogen Informatics"/>
        </authorList>
    </citation>
    <scope>NUCLEOTIDE SEQUENCE [LARGE SCALE GENOMIC DNA]</scope>
    <source>
        <strain evidence="4 5">SGS1</strain>
    </source>
</reference>
<feature type="domain" description="RecF/RecN/SMC N-terminal" evidence="3">
    <location>
        <begin position="187"/>
        <end position="309"/>
    </location>
</feature>
<dbReference type="KEGG" id="prel:PRELSG_1006500"/>
<dbReference type="VEuPathDB" id="PlasmoDB:PRELSG_1006500"/>
<dbReference type="SUPFAM" id="SSF52540">
    <property type="entry name" value="P-loop containing nucleoside triphosphate hydrolases"/>
    <property type="match status" value="1"/>
</dbReference>
<keyword evidence="1" id="KW-0175">Coiled coil</keyword>
<evidence type="ECO:0000259" key="3">
    <source>
        <dbReference type="Pfam" id="PF02463"/>
    </source>
</evidence>
<organism evidence="4 5">
    <name type="scientific">Plasmodium relictum</name>
    <dbReference type="NCBI Taxonomy" id="85471"/>
    <lineage>
        <taxon>Eukaryota</taxon>
        <taxon>Sar</taxon>
        <taxon>Alveolata</taxon>
        <taxon>Apicomplexa</taxon>
        <taxon>Aconoidasida</taxon>
        <taxon>Haemosporida</taxon>
        <taxon>Plasmodiidae</taxon>
        <taxon>Plasmodium</taxon>
        <taxon>Plasmodium (Haemamoeba)</taxon>
    </lineage>
</organism>
<dbReference type="PANTHER" id="PTHR37458:SF1">
    <property type="entry name" value="THISBE"/>
    <property type="match status" value="1"/>
</dbReference>
<feature type="coiled-coil region" evidence="1">
    <location>
        <begin position="871"/>
        <end position="1046"/>
    </location>
</feature>
<sequence>MNNSKLSSINSLHSNDIGKNGYFDNINISKNKKRKRNENNNKRKEKDVKEKNNLNTNISEVNKSNDKKSYIITYNSNNNENKSCLENDDIKMKDKSINNSSRQNKKNKISKFLKEKNTAINDYVGNENDIVNINNDLEDRTNVHNIGNAEENIDNENMNEEIENNYCDINMLKDVDLKSFHGSTGKIIKLRIRNFLNHENLELNFNSHKNIIIGKNGKGKSAIAQAVAVALGSQGKYAGRDINLANYIKDYDKNKKNLICYIEIFLSNSGKNSFKRDTYGDVIIIKRVVSSHTSKFYLYGLSEKKNTINNKDSFNRVDDNNNIINKEKKNKFVRKKSFIDNYLNFIKLNIRSPCVYLDQEKGKQFFSNINEKALHKFFMNSVGLNIVEEEIEKESELLENCLNQIKQKQLLLSPQEEELKSFKERNDLLKSEFDKLNLFDNNYKILIFYESLKNTIILFNEYLKSENLKNEKVIKNIQSKMNALIEESEDLKLDIKRVVEKDTTTYNLIKKDMNKITKYNAMIEELNDLKTKYIDRRQEIINYISSFEKAKDNKKLLQEYLNKYEGDIQKLNEKIKKETEKEIELQNEINKKENSIYEMEYLVNKSKYTVDTINKQINDIIIQSSKIQKIKNNEIKKKIYIYGYDIYSLRNNIFKNYRISIKSENNLIFQEELKLDNKNQKNNFINNKNPELSFTYAPIGPVGEYIKLKKNVENIKILSIIEKHLGDIFYSWLVSCYEDKNKLNNLEVENKSKINIIVTNAFQHVSRDKLLHNIQFLLDKIHGNTIYSFLNVDLLPTSLLFYLYDNFKIVQTLICNNSSELHELLRLNDKSIIKSIYVIDDFILVKVLSNGSLHFLPSKEEYYRDPLFLNLQNEESNLNKTNGEVRKHSANNNILNSETKTNEQQLKELEKTKKEKNEEILRISKKLLSYKNILNNLNESIKKSKFLQDELKYQLKNINELKANHDNIFSEQMDIEIKEKNKDINEIENNINDIEAYIKVLEEKREDSYTSSTIHKCLISSHIEYLKNKKEKFSFLIKEYQNLKDILIKLEKDKLKNDEIATKNKKNFLLSLNKLHSIYFECVRNNFLLDDIFLKNPFLILKNKSSNASITNIILQKDMGTETETMNDYDNKINYENKNDIGQKIAIKFIFTIQNINNNLSDCSDEAIVVEIPLSILNSFNKLFVLSENDENATVNKEESYKKSIYLNDNKEYEIKDLRELEKYIQKNLSTIINTNNDFLYRDINNSVLDELKLNSSCEKYSEILWKKRCEKKKEIIQILKMNGFNENDSTDNSMKSYFNNLIEQYINDEKSYNKQLKQISDLKNNYDMHLSNINLRRAKYSFTLGKTKEQITVHFKNILKNMNNYKGKLEFDDTNRNLKVLVSINQDISNNIYMEMNSLSGGEKSTIQMALLASFSLTETSSFHIFDELDVYMDELTRVKNMKLFCDFIKINNDKQYFFITPHIEITELFIGDAKNKKAKILSL</sequence>
<proteinExistence type="predicted"/>
<dbReference type="OrthoDB" id="10072614at2759"/>
<dbReference type="RefSeq" id="XP_028533414.1">
    <property type="nucleotide sequence ID" value="XM_028676979.1"/>
</dbReference>
<keyword evidence="5" id="KW-1185">Reference proteome</keyword>
<protein>
    <recommendedName>
        <fullName evidence="3">RecF/RecN/SMC N-terminal domain-containing protein</fullName>
    </recommendedName>
</protein>
<dbReference type="PANTHER" id="PTHR37458">
    <property type="entry name" value="THISBE"/>
    <property type="match status" value="1"/>
</dbReference>
<accession>A0A1J1H6X7</accession>
<feature type="compositionally biased region" description="Polar residues" evidence="2">
    <location>
        <begin position="1"/>
        <end position="14"/>
    </location>
</feature>
<feature type="coiled-coil region" evidence="1">
    <location>
        <begin position="474"/>
        <end position="595"/>
    </location>
</feature>
<dbReference type="GO" id="GO:0048018">
    <property type="term" value="F:receptor ligand activity"/>
    <property type="evidence" value="ECO:0007669"/>
    <property type="project" value="TreeGrafter"/>
</dbReference>
<dbReference type="InterPro" id="IPR003395">
    <property type="entry name" value="RecF/RecN/SMC_N"/>
</dbReference>
<dbReference type="OMA" id="FMCHRSL"/>
<evidence type="ECO:0000313" key="4">
    <source>
        <dbReference type="EMBL" id="CRH00411.1"/>
    </source>
</evidence>
<dbReference type="EMBL" id="LN835305">
    <property type="protein sequence ID" value="CRH00411.1"/>
    <property type="molecule type" value="Genomic_DNA"/>
</dbReference>
<gene>
    <name evidence="4" type="ORF">PRELSG_1006500</name>
</gene>
<dbReference type="Pfam" id="PF02463">
    <property type="entry name" value="SMC_N"/>
    <property type="match status" value="1"/>
</dbReference>
<name>A0A1J1H6X7_PLARL</name>
<dbReference type="Proteomes" id="UP000220158">
    <property type="component" value="Chromosome 10"/>
</dbReference>
<evidence type="ECO:0000256" key="1">
    <source>
        <dbReference type="SAM" id="Coils"/>
    </source>
</evidence>
<dbReference type="GO" id="GO:0005615">
    <property type="term" value="C:extracellular space"/>
    <property type="evidence" value="ECO:0007669"/>
    <property type="project" value="TreeGrafter"/>
</dbReference>
<feature type="region of interest" description="Disordered" evidence="2">
    <location>
        <begin position="1"/>
        <end position="62"/>
    </location>
</feature>
<dbReference type="GeneID" id="39736531"/>
<feature type="compositionally biased region" description="Basic and acidic residues" evidence="2">
    <location>
        <begin position="37"/>
        <end position="52"/>
    </location>
</feature>
<dbReference type="Gene3D" id="3.40.50.300">
    <property type="entry name" value="P-loop containing nucleotide triphosphate hydrolases"/>
    <property type="match status" value="2"/>
</dbReference>
<dbReference type="InterPro" id="IPR027417">
    <property type="entry name" value="P-loop_NTPase"/>
</dbReference>